<keyword evidence="2" id="KW-1185">Reference proteome</keyword>
<reference evidence="1" key="2">
    <citation type="submission" date="2018-05" db="EMBL/GenBank/DDBJ databases">
        <title>OpunRS2 (Oryza punctata Reference Sequence Version 2).</title>
        <authorList>
            <person name="Zhang J."/>
            <person name="Kudrna D."/>
            <person name="Lee S."/>
            <person name="Talag J."/>
            <person name="Welchert J."/>
            <person name="Wing R.A."/>
        </authorList>
    </citation>
    <scope>NUCLEOTIDE SEQUENCE [LARGE SCALE GENOMIC DNA]</scope>
</reference>
<dbReference type="HOGENOM" id="CLU_107788_0_0_1"/>
<name>A0A0E0JHJ3_ORYPU</name>
<proteinExistence type="predicted"/>
<dbReference type="OMA" id="CVECGGY"/>
<evidence type="ECO:0000313" key="1">
    <source>
        <dbReference type="EnsemblPlants" id="OPUNC01G12430.1"/>
    </source>
</evidence>
<protein>
    <submittedName>
        <fullName evidence="1">Uncharacterized protein</fullName>
    </submittedName>
</protein>
<reference evidence="1" key="1">
    <citation type="submission" date="2015-04" db="UniProtKB">
        <authorList>
            <consortium name="EnsemblPlants"/>
        </authorList>
    </citation>
    <scope>IDENTIFICATION</scope>
</reference>
<dbReference type="Gramene" id="OPUNC01G12430.1">
    <property type="protein sequence ID" value="OPUNC01G12430.1"/>
    <property type="gene ID" value="OPUNC01G12430"/>
</dbReference>
<accession>A0A0E0JHJ3</accession>
<dbReference type="EnsemblPlants" id="OPUNC01G12430.1">
    <property type="protein sequence ID" value="OPUNC01G12430.1"/>
    <property type="gene ID" value="OPUNC01G12430"/>
</dbReference>
<organism evidence="1">
    <name type="scientific">Oryza punctata</name>
    <name type="common">Red rice</name>
    <dbReference type="NCBI Taxonomy" id="4537"/>
    <lineage>
        <taxon>Eukaryota</taxon>
        <taxon>Viridiplantae</taxon>
        <taxon>Streptophyta</taxon>
        <taxon>Embryophyta</taxon>
        <taxon>Tracheophyta</taxon>
        <taxon>Spermatophyta</taxon>
        <taxon>Magnoliopsida</taxon>
        <taxon>Liliopsida</taxon>
        <taxon>Poales</taxon>
        <taxon>Poaceae</taxon>
        <taxon>BOP clade</taxon>
        <taxon>Oryzoideae</taxon>
        <taxon>Oryzeae</taxon>
        <taxon>Oryzinae</taxon>
        <taxon>Oryza</taxon>
    </lineage>
</organism>
<evidence type="ECO:0000313" key="2">
    <source>
        <dbReference type="Proteomes" id="UP000026962"/>
    </source>
</evidence>
<dbReference type="Proteomes" id="UP000026962">
    <property type="component" value="Chromosome 1"/>
</dbReference>
<dbReference type="AlphaFoldDB" id="A0A0E0JHJ3"/>
<sequence>MEGGGCGVKGVEEAAWSARGWEVDGGRIHSHRGGRRHRWLLCGWEETASTTTRVVVRWLHAEGAWRVGLLVTTETLLHARETPGERPSPFGVTSGNTLRHRYPVRGIVVVSLLSMVESSCESHALVPRTGDGVPSALQPLEKRRLEVIPNLLVSLMEKEDGSRYRGAVSATCVECGDYGVE</sequence>